<dbReference type="InterPro" id="IPR006068">
    <property type="entry name" value="ATPase_P-typ_cation-transptr_C"/>
</dbReference>
<keyword evidence="9" id="KW-0067">ATP-binding</keyword>
<dbReference type="SFLD" id="SFLDS00003">
    <property type="entry name" value="Haloacid_Dehalogenase"/>
    <property type="match status" value="1"/>
</dbReference>
<dbReference type="InterPro" id="IPR018303">
    <property type="entry name" value="ATPase_P-typ_P_site"/>
</dbReference>
<dbReference type="InterPro" id="IPR044492">
    <property type="entry name" value="P_typ_ATPase_HD_dom"/>
</dbReference>
<evidence type="ECO:0000256" key="6">
    <source>
        <dbReference type="ARBA" id="ARBA00022723"/>
    </source>
</evidence>
<dbReference type="InterPro" id="IPR023299">
    <property type="entry name" value="ATPase_P-typ_cyto_dom_N"/>
</dbReference>
<gene>
    <name evidence="19" type="ORF">FOZ62_019124</name>
</gene>
<evidence type="ECO:0000256" key="1">
    <source>
        <dbReference type="ARBA" id="ARBA00004127"/>
    </source>
</evidence>
<evidence type="ECO:0000256" key="10">
    <source>
        <dbReference type="ARBA" id="ARBA00022842"/>
    </source>
</evidence>
<dbReference type="Proteomes" id="UP000574390">
    <property type="component" value="Unassembled WGS sequence"/>
</dbReference>
<reference evidence="19 20" key="1">
    <citation type="submission" date="2020-04" db="EMBL/GenBank/DDBJ databases">
        <title>Perkinsus olseni comparative genomics.</title>
        <authorList>
            <person name="Bogema D.R."/>
        </authorList>
    </citation>
    <scope>NUCLEOTIDE SEQUENCE [LARGE SCALE GENOMIC DNA]</scope>
    <source>
        <strain evidence="19">ATCC PRA-205</strain>
    </source>
</reference>
<dbReference type="Pfam" id="PF13246">
    <property type="entry name" value="Cation_ATPase"/>
    <property type="match status" value="1"/>
</dbReference>
<evidence type="ECO:0000256" key="17">
    <source>
        <dbReference type="SAM" id="Phobius"/>
    </source>
</evidence>
<protein>
    <recommendedName>
        <fullName evidence="2">P-type Ca(2+) transporter</fullName>
        <ecNumber evidence="2">7.2.2.10</ecNumber>
    </recommendedName>
</protein>
<dbReference type="GO" id="GO:0005886">
    <property type="term" value="C:plasma membrane"/>
    <property type="evidence" value="ECO:0007669"/>
    <property type="project" value="TreeGrafter"/>
</dbReference>
<dbReference type="SUPFAM" id="SSF56784">
    <property type="entry name" value="HAD-like"/>
    <property type="match status" value="1"/>
</dbReference>
<dbReference type="EMBL" id="JABANM010031729">
    <property type="protein sequence ID" value="KAF4704091.1"/>
    <property type="molecule type" value="Genomic_DNA"/>
</dbReference>
<feature type="region of interest" description="Disordered" evidence="16">
    <location>
        <begin position="923"/>
        <end position="969"/>
    </location>
</feature>
<dbReference type="GO" id="GO:0005388">
    <property type="term" value="F:P-type calcium transporter activity"/>
    <property type="evidence" value="ECO:0007669"/>
    <property type="project" value="UniProtKB-EC"/>
</dbReference>
<evidence type="ECO:0000256" key="9">
    <source>
        <dbReference type="ARBA" id="ARBA00022840"/>
    </source>
</evidence>
<dbReference type="NCBIfam" id="TIGR01494">
    <property type="entry name" value="ATPase_P-type"/>
    <property type="match status" value="2"/>
</dbReference>
<proteinExistence type="predicted"/>
<evidence type="ECO:0000256" key="15">
    <source>
        <dbReference type="ARBA" id="ARBA00048694"/>
    </source>
</evidence>
<feature type="transmembrane region" description="Helical" evidence="17">
    <location>
        <begin position="496"/>
        <end position="517"/>
    </location>
</feature>
<keyword evidence="4" id="KW-0109">Calcium transport</keyword>
<dbReference type="GO" id="GO:0005524">
    <property type="term" value="F:ATP binding"/>
    <property type="evidence" value="ECO:0007669"/>
    <property type="project" value="UniProtKB-KW"/>
</dbReference>
<keyword evidence="6" id="KW-0479">Metal-binding</keyword>
<evidence type="ECO:0000256" key="16">
    <source>
        <dbReference type="SAM" id="MobiDB-lite"/>
    </source>
</evidence>
<dbReference type="PANTHER" id="PTHR24093:SF369">
    <property type="entry name" value="CALCIUM-TRANSPORTING ATPASE"/>
    <property type="match status" value="1"/>
</dbReference>
<evidence type="ECO:0000256" key="4">
    <source>
        <dbReference type="ARBA" id="ARBA00022568"/>
    </source>
</evidence>
<feature type="transmembrane region" description="Helical" evidence="17">
    <location>
        <begin position="563"/>
        <end position="588"/>
    </location>
</feature>
<dbReference type="InterPro" id="IPR023298">
    <property type="entry name" value="ATPase_P-typ_TM_dom_sf"/>
</dbReference>
<dbReference type="SUPFAM" id="SSF81665">
    <property type="entry name" value="Calcium ATPase, transmembrane domain M"/>
    <property type="match status" value="1"/>
</dbReference>
<evidence type="ECO:0000313" key="20">
    <source>
        <dbReference type="Proteomes" id="UP000574390"/>
    </source>
</evidence>
<name>A0A7J6Q7X5_PEROL</name>
<evidence type="ECO:0000256" key="8">
    <source>
        <dbReference type="ARBA" id="ARBA00022837"/>
    </source>
</evidence>
<comment type="catalytic activity">
    <reaction evidence="15">
        <text>Ca(2+)(in) + ATP + H2O = Ca(2+)(out) + ADP + phosphate + H(+)</text>
        <dbReference type="Rhea" id="RHEA:18105"/>
        <dbReference type="ChEBI" id="CHEBI:15377"/>
        <dbReference type="ChEBI" id="CHEBI:15378"/>
        <dbReference type="ChEBI" id="CHEBI:29108"/>
        <dbReference type="ChEBI" id="CHEBI:30616"/>
        <dbReference type="ChEBI" id="CHEBI:43474"/>
        <dbReference type="ChEBI" id="CHEBI:456216"/>
        <dbReference type="EC" id="7.2.2.10"/>
    </reaction>
</comment>
<keyword evidence="5 17" id="KW-0812">Transmembrane</keyword>
<evidence type="ECO:0000313" key="19">
    <source>
        <dbReference type="EMBL" id="KAF4704091.1"/>
    </source>
</evidence>
<evidence type="ECO:0000259" key="18">
    <source>
        <dbReference type="Pfam" id="PF00689"/>
    </source>
</evidence>
<evidence type="ECO:0000256" key="12">
    <source>
        <dbReference type="ARBA" id="ARBA00022989"/>
    </source>
</evidence>
<evidence type="ECO:0000256" key="11">
    <source>
        <dbReference type="ARBA" id="ARBA00022967"/>
    </source>
</evidence>
<evidence type="ECO:0000256" key="5">
    <source>
        <dbReference type="ARBA" id="ARBA00022692"/>
    </source>
</evidence>
<feature type="transmembrane region" description="Helical" evidence="17">
    <location>
        <begin position="680"/>
        <end position="702"/>
    </location>
</feature>
<dbReference type="AlphaFoldDB" id="A0A7J6Q7X5"/>
<dbReference type="InterPro" id="IPR036412">
    <property type="entry name" value="HAD-like_sf"/>
</dbReference>
<dbReference type="Gene3D" id="1.20.1110.10">
    <property type="entry name" value="Calcium-transporting ATPase, transmembrane domain"/>
    <property type="match status" value="1"/>
</dbReference>
<keyword evidence="14 17" id="KW-0472">Membrane</keyword>
<dbReference type="InterPro" id="IPR001757">
    <property type="entry name" value="P_typ_ATPase"/>
</dbReference>
<dbReference type="Pfam" id="PF00689">
    <property type="entry name" value="Cation_ATPase_C"/>
    <property type="match status" value="1"/>
</dbReference>
<feature type="domain" description="Cation-transporting P-type ATPase C-terminal" evidence="18">
    <location>
        <begin position="520"/>
        <end position="698"/>
    </location>
</feature>
<evidence type="ECO:0000256" key="7">
    <source>
        <dbReference type="ARBA" id="ARBA00022741"/>
    </source>
</evidence>
<dbReference type="Gene3D" id="3.40.1110.10">
    <property type="entry name" value="Calcium-transporting ATPase, cytoplasmic domain N"/>
    <property type="match status" value="1"/>
</dbReference>
<organism evidence="19 20">
    <name type="scientific">Perkinsus olseni</name>
    <name type="common">Perkinsus atlanticus</name>
    <dbReference type="NCBI Taxonomy" id="32597"/>
    <lineage>
        <taxon>Eukaryota</taxon>
        <taxon>Sar</taxon>
        <taxon>Alveolata</taxon>
        <taxon>Perkinsozoa</taxon>
        <taxon>Perkinsea</taxon>
        <taxon>Perkinsida</taxon>
        <taxon>Perkinsidae</taxon>
        <taxon>Perkinsus</taxon>
    </lineage>
</organism>
<evidence type="ECO:0000256" key="2">
    <source>
        <dbReference type="ARBA" id="ARBA00012790"/>
    </source>
</evidence>
<dbReference type="GO" id="GO:0016887">
    <property type="term" value="F:ATP hydrolysis activity"/>
    <property type="evidence" value="ECO:0007669"/>
    <property type="project" value="InterPro"/>
</dbReference>
<dbReference type="GO" id="GO:0046872">
    <property type="term" value="F:metal ion binding"/>
    <property type="evidence" value="ECO:0007669"/>
    <property type="project" value="UniProtKB-KW"/>
</dbReference>
<comment type="subcellular location">
    <subcellularLocation>
        <location evidence="1">Endomembrane system</location>
        <topology evidence="1">Multi-pass membrane protein</topology>
    </subcellularLocation>
</comment>
<keyword evidence="12 17" id="KW-1133">Transmembrane helix</keyword>
<dbReference type="SUPFAM" id="SSF81660">
    <property type="entry name" value="Metal cation-transporting ATPase, ATP-binding domain N"/>
    <property type="match status" value="1"/>
</dbReference>
<dbReference type="NCBIfam" id="TIGR01517">
    <property type="entry name" value="ATPase-IIB_Ca"/>
    <property type="match status" value="1"/>
</dbReference>
<evidence type="ECO:0000256" key="13">
    <source>
        <dbReference type="ARBA" id="ARBA00023065"/>
    </source>
</evidence>
<keyword evidence="13" id="KW-0406">Ion transport</keyword>
<evidence type="ECO:0000256" key="14">
    <source>
        <dbReference type="ARBA" id="ARBA00023136"/>
    </source>
</evidence>
<keyword evidence="11" id="KW-1278">Translocase</keyword>
<feature type="transmembrane region" description="Helical" evidence="17">
    <location>
        <begin position="648"/>
        <end position="668"/>
    </location>
</feature>
<dbReference type="SFLD" id="SFLDF00027">
    <property type="entry name" value="p-type_atpase"/>
    <property type="match status" value="1"/>
</dbReference>
<feature type="non-terminal residue" evidence="19">
    <location>
        <position position="1"/>
    </location>
</feature>
<dbReference type="InterPro" id="IPR006408">
    <property type="entry name" value="P-type_ATPase_IIB"/>
</dbReference>
<dbReference type="Gene3D" id="3.40.50.1000">
    <property type="entry name" value="HAD superfamily/HAD-like"/>
    <property type="match status" value="1"/>
</dbReference>
<dbReference type="FunFam" id="1.20.1110.10:FF:000039">
    <property type="entry name" value="Calcium-transporting ATPase"/>
    <property type="match status" value="1"/>
</dbReference>
<evidence type="ECO:0000256" key="3">
    <source>
        <dbReference type="ARBA" id="ARBA00022448"/>
    </source>
</evidence>
<keyword evidence="8" id="KW-0106">Calcium</keyword>
<dbReference type="PANTHER" id="PTHR24093">
    <property type="entry name" value="CATION TRANSPORTING ATPASE"/>
    <property type="match status" value="1"/>
</dbReference>
<dbReference type="PROSITE" id="PS00154">
    <property type="entry name" value="ATPASE_E1_E2"/>
    <property type="match status" value="1"/>
</dbReference>
<keyword evidence="10" id="KW-0460">Magnesium</keyword>
<dbReference type="GO" id="GO:0012505">
    <property type="term" value="C:endomembrane system"/>
    <property type="evidence" value="ECO:0007669"/>
    <property type="project" value="UniProtKB-SubCell"/>
</dbReference>
<dbReference type="SFLD" id="SFLDG00002">
    <property type="entry name" value="C1.7:_P-type_atpase_like"/>
    <property type="match status" value="1"/>
</dbReference>
<comment type="caution">
    <text evidence="19">The sequence shown here is derived from an EMBL/GenBank/DDBJ whole genome shotgun (WGS) entry which is preliminary data.</text>
</comment>
<keyword evidence="7" id="KW-0547">Nucleotide-binding</keyword>
<accession>A0A7J6Q7X5</accession>
<feature type="region of interest" description="Disordered" evidence="16">
    <location>
        <begin position="831"/>
        <end position="851"/>
    </location>
</feature>
<dbReference type="InterPro" id="IPR023214">
    <property type="entry name" value="HAD_sf"/>
</dbReference>
<keyword evidence="3" id="KW-0813">Transport</keyword>
<dbReference type="PRINTS" id="PR00119">
    <property type="entry name" value="CATATPASE"/>
</dbReference>
<dbReference type="EC" id="7.2.2.10" evidence="2"/>
<sequence>MLQFFITGITILVVAIPEGLPLAVTLSLAFAVTKMQKDNNLVKHLDACETMGSATTICSDKTGTLTKNRMTVVEANLAGVEIQPADGRKFNPLPSSEIQSILLEGIALNTTADIKWDPLARAYDQAGYATTARGSALVLGQIGNKTECALLQLVEQFGGSYETLRAQAMDSGLGGNKSGRQRFLVHEIPFSSARKRSSVVVRTKEGKYRMYMKGASEIILDLCGSYELAGGAAVPKYLDKRARQVINTIITLYARKSLRTVGLAYRDFDTEPEGGWDQLLGDADDRYQIESDLVFLGVVGIEDPLRDEVPDAIQDCNRAGVDVRMVTGDNLETAVAIARGCGILRPGIDLDKTGVPVPGAAMTGPKFRKMVLQEDGCTIDHEAFDRVWPRLRVLARSSPSDKYILVSGLNESELYSTEAGVNLGIYPDRQVVAVTGDGTNDAPALRRADVGFAMGISGTAVAKDAADIILMDDNFSSILKACMWGRNVYDSISKFLQFQLTVNISAITMASIGALAYSESPLKAVQMLWVNLIMDALASLSLATEPPTASLLDRPPYGRNTSLISGFMLWNMLGQATYQLIVLNIILFGCPSMFGMPSGAGLGHGAAPTDHYTIIFNTFVLMQLTNQINARKLYHQWNLFGGITRSPLLIAIVSVEFVLQVLIVQFGGEWFKTKSLDWSEWAMCLVLGLGSFPMQYLIILLARASRHCCRRISPEMPQHHARKQAEGLANELDWSSAKGGDLDHFKAASHHESLASVISRSIVQFSSKSLGSVMGETPSESDLQHTTRGGFRNKRRVEATHKMAKESSTMGARDREEEFLHAAREYRHHVRHRGVHGTSPDQHPAQRNRYDGHEQQSMPVHYNNGLADVHMWWMVFTQQQQRSQFHPSHQMGYHHGLPAPPYPMLSVPSSRWPLPDPRIYARRPGYGDDARRLATAAPANDPISPSPLRLPPTQAAVARGPKKEGGTPR</sequence>